<dbReference type="Proteomes" id="UP001224775">
    <property type="component" value="Unassembled WGS sequence"/>
</dbReference>
<comment type="caution">
    <text evidence="2">The sequence shown here is derived from an EMBL/GenBank/DDBJ whole genome shotgun (WGS) entry which is preliminary data.</text>
</comment>
<protein>
    <submittedName>
        <fullName evidence="2">Uncharacterized protein</fullName>
    </submittedName>
</protein>
<feature type="compositionally biased region" description="Basic and acidic residues" evidence="1">
    <location>
        <begin position="416"/>
        <end position="429"/>
    </location>
</feature>
<feature type="compositionally biased region" description="Pro residues" evidence="1">
    <location>
        <begin position="1"/>
        <end position="11"/>
    </location>
</feature>
<evidence type="ECO:0000256" key="1">
    <source>
        <dbReference type="SAM" id="MobiDB-lite"/>
    </source>
</evidence>
<sequence>MTSTLPPPPPTHVHRPRNSPRSVAAPTTTLPKKSLDFDEVEESSFLAGFASSLKFPDDDSWADPGNTNPFREAKVAAAAPTPAAAAPTTSSAAAAQTSTATTYQFDNYFESNNPFQDSAQSYESAQSYYQVSEATTAVGSNLLADKLLSNINASNNNDAVSPGQPVSPPKKVRSSDNHSSKKVGAPANSTFVTPESSPTKFTVNAPVRNWSRGKVKEELRRRSSSHVREDGSNSSEEDIRRDEVREDLQLRSNPYGREKDGMRKEEDIRRGHSHRSRSYESEERSPVRERSVPFLFSNREDESTLHDENSYGTNDLTYRDNETAYTEDDSLTYRDNETLYTEDDSTTFLTPTPSSRRSRYSRRGHGGFLCGCEDTDTVANTMKGLNRVLKDVNRTMLQILSPLRNARRTQYEYDYDDVRPRRSRSQYDKRRSRSISVRRDRETSHSRSRRGKSCDPPRAMNRIDSY</sequence>
<dbReference type="EMBL" id="JATAAI010000005">
    <property type="protein sequence ID" value="KAK1745560.1"/>
    <property type="molecule type" value="Genomic_DNA"/>
</dbReference>
<feature type="compositionally biased region" description="Low complexity" evidence="1">
    <location>
        <begin position="76"/>
        <end position="97"/>
    </location>
</feature>
<feature type="region of interest" description="Disordered" evidence="1">
    <location>
        <begin position="1"/>
        <end position="36"/>
    </location>
</feature>
<feature type="compositionally biased region" description="Basic and acidic residues" evidence="1">
    <location>
        <begin position="277"/>
        <end position="291"/>
    </location>
</feature>
<evidence type="ECO:0000313" key="2">
    <source>
        <dbReference type="EMBL" id="KAK1745560.1"/>
    </source>
</evidence>
<feature type="compositionally biased region" description="Basic and acidic residues" evidence="1">
    <location>
        <begin position="256"/>
        <end position="270"/>
    </location>
</feature>
<keyword evidence="3" id="KW-1185">Reference proteome</keyword>
<gene>
    <name evidence="2" type="ORF">QTG54_003484</name>
</gene>
<name>A0AAD9DH25_9STRA</name>
<feature type="compositionally biased region" description="Polar residues" evidence="1">
    <location>
        <begin position="19"/>
        <end position="31"/>
    </location>
</feature>
<feature type="region of interest" description="Disordered" evidence="1">
    <location>
        <begin position="414"/>
        <end position="466"/>
    </location>
</feature>
<accession>A0AAD9DH25</accession>
<feature type="region of interest" description="Disordered" evidence="1">
    <location>
        <begin position="75"/>
        <end position="97"/>
    </location>
</feature>
<feature type="compositionally biased region" description="Polar residues" evidence="1">
    <location>
        <begin position="187"/>
        <end position="202"/>
    </location>
</feature>
<reference evidence="2" key="1">
    <citation type="submission" date="2023-06" db="EMBL/GenBank/DDBJ databases">
        <title>Survivors Of The Sea: Transcriptome response of Skeletonema marinoi to long-term dormancy.</title>
        <authorList>
            <person name="Pinder M.I.M."/>
            <person name="Kourtchenko O."/>
            <person name="Robertson E.K."/>
            <person name="Larsson T."/>
            <person name="Maumus F."/>
            <person name="Osuna-Cruz C.M."/>
            <person name="Vancaester E."/>
            <person name="Stenow R."/>
            <person name="Vandepoele K."/>
            <person name="Ploug H."/>
            <person name="Bruchert V."/>
            <person name="Godhe A."/>
            <person name="Topel M."/>
        </authorList>
    </citation>
    <scope>NUCLEOTIDE SEQUENCE</scope>
    <source>
        <strain evidence="2">R05AC</strain>
    </source>
</reference>
<feature type="compositionally biased region" description="Basic and acidic residues" evidence="1">
    <location>
        <begin position="298"/>
        <end position="309"/>
    </location>
</feature>
<evidence type="ECO:0000313" key="3">
    <source>
        <dbReference type="Proteomes" id="UP001224775"/>
    </source>
</evidence>
<dbReference type="AlphaFoldDB" id="A0AAD9DH25"/>
<feature type="region of interest" description="Disordered" evidence="1">
    <location>
        <begin position="153"/>
        <end position="321"/>
    </location>
</feature>
<proteinExistence type="predicted"/>
<organism evidence="2 3">
    <name type="scientific">Skeletonema marinoi</name>
    <dbReference type="NCBI Taxonomy" id="267567"/>
    <lineage>
        <taxon>Eukaryota</taxon>
        <taxon>Sar</taxon>
        <taxon>Stramenopiles</taxon>
        <taxon>Ochrophyta</taxon>
        <taxon>Bacillariophyta</taxon>
        <taxon>Coscinodiscophyceae</taxon>
        <taxon>Thalassiosirophycidae</taxon>
        <taxon>Thalassiosirales</taxon>
        <taxon>Skeletonemataceae</taxon>
        <taxon>Skeletonema</taxon>
        <taxon>Skeletonema marinoi-dohrnii complex</taxon>
    </lineage>
</organism>
<feature type="compositionally biased region" description="Basic and acidic residues" evidence="1">
    <location>
        <begin position="214"/>
        <end position="249"/>
    </location>
</feature>